<comment type="caution">
    <text evidence="9">The sequence shown here is derived from an EMBL/GenBank/DDBJ whole genome shotgun (WGS) entry which is preliminary data.</text>
</comment>
<dbReference type="PANTHER" id="PTHR12213:SF0">
    <property type="entry name" value="CORRINOID ADENOSYLTRANSFERASE MMAB"/>
    <property type="match status" value="1"/>
</dbReference>
<evidence type="ECO:0000256" key="2">
    <source>
        <dbReference type="ARBA" id="ARBA00011233"/>
    </source>
</evidence>
<comment type="similarity">
    <text evidence="1 6">Belongs to the Cob(I)alamin adenosyltransferase family.</text>
</comment>
<dbReference type="RefSeq" id="WP_104232444.1">
    <property type="nucleotide sequence ID" value="NZ_PSNW01000021.1"/>
</dbReference>
<evidence type="ECO:0000256" key="3">
    <source>
        <dbReference type="ARBA" id="ARBA00022679"/>
    </source>
</evidence>
<proteinExistence type="inferred from homology"/>
<evidence type="ECO:0000256" key="4">
    <source>
        <dbReference type="ARBA" id="ARBA00022741"/>
    </source>
</evidence>
<reference evidence="9 10" key="1">
    <citation type="submission" date="2018-02" db="EMBL/GenBank/DDBJ databases">
        <title>Genome sequencing of Solimonas sp. HR-BB.</title>
        <authorList>
            <person name="Lee Y."/>
            <person name="Jeon C.O."/>
        </authorList>
    </citation>
    <scope>NUCLEOTIDE SEQUENCE [LARGE SCALE GENOMIC DNA]</scope>
    <source>
        <strain evidence="9 10">HR-BB</strain>
    </source>
</reference>
<accession>A0A2S5TA11</accession>
<evidence type="ECO:0000256" key="7">
    <source>
        <dbReference type="SAM" id="MobiDB-lite"/>
    </source>
</evidence>
<keyword evidence="4 6" id="KW-0547">Nucleotide-binding</keyword>
<dbReference type="Proteomes" id="UP000238220">
    <property type="component" value="Unassembled WGS sequence"/>
</dbReference>
<feature type="domain" description="Cobalamin adenosyltransferase-like" evidence="8">
    <location>
        <begin position="8"/>
        <end position="165"/>
    </location>
</feature>
<evidence type="ECO:0000259" key="8">
    <source>
        <dbReference type="Pfam" id="PF01923"/>
    </source>
</evidence>
<dbReference type="GO" id="GO:0009236">
    <property type="term" value="P:cobalamin biosynthetic process"/>
    <property type="evidence" value="ECO:0007669"/>
    <property type="project" value="UniProtKB-UniRule"/>
</dbReference>
<name>A0A2S5TA11_9GAMM</name>
<gene>
    <name evidence="9" type="ORF">C3942_21595</name>
</gene>
<comment type="catalytic activity">
    <reaction evidence="6">
        <text>2 cob(II)yrinate a,c diamide + reduced [electron-transfer flavoprotein] + 2 ATP = 2 adenosylcob(III)yrinate a,c-diamide + 2 triphosphate + oxidized [electron-transfer flavoprotein] + 3 H(+)</text>
        <dbReference type="Rhea" id="RHEA:11528"/>
        <dbReference type="Rhea" id="RHEA-COMP:10685"/>
        <dbReference type="Rhea" id="RHEA-COMP:10686"/>
        <dbReference type="ChEBI" id="CHEBI:15378"/>
        <dbReference type="ChEBI" id="CHEBI:18036"/>
        <dbReference type="ChEBI" id="CHEBI:30616"/>
        <dbReference type="ChEBI" id="CHEBI:57692"/>
        <dbReference type="ChEBI" id="CHEBI:58307"/>
        <dbReference type="ChEBI" id="CHEBI:58503"/>
        <dbReference type="ChEBI" id="CHEBI:58537"/>
        <dbReference type="EC" id="2.5.1.17"/>
    </reaction>
</comment>
<dbReference type="GO" id="GO:0008817">
    <property type="term" value="F:corrinoid adenosyltransferase activity"/>
    <property type="evidence" value="ECO:0007669"/>
    <property type="project" value="UniProtKB-UniRule"/>
</dbReference>
<dbReference type="SUPFAM" id="SSF89028">
    <property type="entry name" value="Cobalamin adenosyltransferase-like"/>
    <property type="match status" value="1"/>
</dbReference>
<feature type="region of interest" description="Disordered" evidence="7">
    <location>
        <begin position="1"/>
        <end position="20"/>
    </location>
</feature>
<dbReference type="FunFam" id="1.20.1200.10:FF:000001">
    <property type="entry name" value="Cob(I)yrinic acid a,c-diamide adenosyltransferase"/>
    <property type="match status" value="1"/>
</dbReference>
<dbReference type="Gene3D" id="1.20.1200.10">
    <property type="entry name" value="Cobalamin adenosyltransferase-like"/>
    <property type="match status" value="1"/>
</dbReference>
<dbReference type="InterPro" id="IPR029499">
    <property type="entry name" value="PduO-typ"/>
</dbReference>
<dbReference type="PANTHER" id="PTHR12213">
    <property type="entry name" value="CORRINOID ADENOSYLTRANSFERASE"/>
    <property type="match status" value="1"/>
</dbReference>
<dbReference type="OrthoDB" id="9778896at2"/>
<dbReference type="EC" id="2.5.1.17" evidence="6"/>
<comment type="pathway">
    <text evidence="6">Cofactor biosynthesis; adenosylcobalamin biosynthesis; adenosylcobalamin from cob(II)yrinate a,c-diamide: step 2/7.</text>
</comment>
<feature type="compositionally biased region" description="Low complexity" evidence="7">
    <location>
        <begin position="10"/>
        <end position="20"/>
    </location>
</feature>
<dbReference type="InterPro" id="IPR036451">
    <property type="entry name" value="CblAdoTrfase-like_sf"/>
</dbReference>
<dbReference type="Pfam" id="PF01923">
    <property type="entry name" value="Cob_adeno_trans"/>
    <property type="match status" value="1"/>
</dbReference>
<dbReference type="EMBL" id="PSNW01000021">
    <property type="protein sequence ID" value="PPE71834.1"/>
    <property type="molecule type" value="Genomic_DNA"/>
</dbReference>
<dbReference type="UniPathway" id="UPA00148">
    <property type="reaction ID" value="UER00233"/>
</dbReference>
<evidence type="ECO:0000256" key="5">
    <source>
        <dbReference type="ARBA" id="ARBA00022840"/>
    </source>
</evidence>
<comment type="subunit">
    <text evidence="2">Homotrimer.</text>
</comment>
<evidence type="ECO:0000256" key="1">
    <source>
        <dbReference type="ARBA" id="ARBA00007487"/>
    </source>
</evidence>
<dbReference type="AlphaFoldDB" id="A0A2S5TA11"/>
<keyword evidence="10" id="KW-1185">Reference proteome</keyword>
<keyword evidence="3 6" id="KW-0808">Transferase</keyword>
<keyword evidence="5 6" id="KW-0067">ATP-binding</keyword>
<evidence type="ECO:0000313" key="9">
    <source>
        <dbReference type="EMBL" id="PPE71834.1"/>
    </source>
</evidence>
<organism evidence="9 10">
    <name type="scientific">Solimonas fluminis</name>
    <dbReference type="NCBI Taxonomy" id="2086571"/>
    <lineage>
        <taxon>Bacteria</taxon>
        <taxon>Pseudomonadati</taxon>
        <taxon>Pseudomonadota</taxon>
        <taxon>Gammaproteobacteria</taxon>
        <taxon>Nevskiales</taxon>
        <taxon>Nevskiaceae</taxon>
        <taxon>Solimonas</taxon>
    </lineage>
</organism>
<dbReference type="NCBIfam" id="TIGR00636">
    <property type="entry name" value="PduO_Nterm"/>
    <property type="match status" value="1"/>
</dbReference>
<evidence type="ECO:0000313" key="10">
    <source>
        <dbReference type="Proteomes" id="UP000238220"/>
    </source>
</evidence>
<keyword evidence="6" id="KW-0169">Cobalamin biosynthesis</keyword>
<comment type="catalytic activity">
    <reaction evidence="6">
        <text>2 cob(II)alamin + reduced [electron-transfer flavoprotein] + 2 ATP = 2 adenosylcob(III)alamin + 2 triphosphate + oxidized [electron-transfer flavoprotein] + 3 H(+)</text>
        <dbReference type="Rhea" id="RHEA:28671"/>
        <dbReference type="Rhea" id="RHEA-COMP:10685"/>
        <dbReference type="Rhea" id="RHEA-COMP:10686"/>
        <dbReference type="ChEBI" id="CHEBI:15378"/>
        <dbReference type="ChEBI" id="CHEBI:16304"/>
        <dbReference type="ChEBI" id="CHEBI:18036"/>
        <dbReference type="ChEBI" id="CHEBI:18408"/>
        <dbReference type="ChEBI" id="CHEBI:30616"/>
        <dbReference type="ChEBI" id="CHEBI:57692"/>
        <dbReference type="ChEBI" id="CHEBI:58307"/>
        <dbReference type="EC" id="2.5.1.17"/>
    </reaction>
</comment>
<evidence type="ECO:0000256" key="6">
    <source>
        <dbReference type="RuleBase" id="RU366026"/>
    </source>
</evidence>
<dbReference type="InterPro" id="IPR016030">
    <property type="entry name" value="CblAdoTrfase-like"/>
</dbReference>
<protein>
    <recommendedName>
        <fullName evidence="6">Corrinoid adenosyltransferase</fullName>
        <ecNumber evidence="6">2.5.1.17</ecNumber>
    </recommendedName>
    <alternativeName>
        <fullName evidence="6">Cob(II)alamin adenosyltransferase</fullName>
    </alternativeName>
    <alternativeName>
        <fullName evidence="6">Cob(II)yrinic acid a,c-diamide adenosyltransferase</fullName>
    </alternativeName>
    <alternativeName>
        <fullName evidence="6">Cobinamide/cobalamin adenosyltransferase</fullName>
    </alternativeName>
</protein>
<sequence length="180" mass="19580">MGHRLSKIVTRTGDTGTTGLATGGRLPKAHQRVQSMGDVDELNCHIGLLRTLPLTPGLDASLQRIQHELFNLGGELAMPGHALVTEAHVEKLDEELAALNEKLPPLKEFILPGGSPATAQAHMARAVARRAERALWVLHAEEPLSPFAMQYLNRLSDYLFVIARTLGKAQSGAEVGWQRV</sequence>
<dbReference type="GO" id="GO:0005524">
    <property type="term" value="F:ATP binding"/>
    <property type="evidence" value="ECO:0007669"/>
    <property type="project" value="UniProtKB-UniRule"/>
</dbReference>